<protein>
    <recommendedName>
        <fullName evidence="18">Electron transfer flavoprotein-ubiquinone oxidoreductase</fullName>
        <shortName evidence="18">ETF-QO</shortName>
        <ecNumber evidence="18">1.5.5.1</ecNumber>
    </recommendedName>
</protein>
<keyword evidence="15" id="KW-0496">Mitochondrion</keyword>
<feature type="region of interest" description="Disordered" evidence="19">
    <location>
        <begin position="30"/>
        <end position="57"/>
    </location>
</feature>
<dbReference type="GO" id="GO:0051539">
    <property type="term" value="F:4 iron, 4 sulfur cluster binding"/>
    <property type="evidence" value="ECO:0007669"/>
    <property type="project" value="UniProtKB-UniRule"/>
</dbReference>
<dbReference type="AlphaFoldDB" id="A0A199UFD1"/>
<comment type="catalytic activity">
    <reaction evidence="17 18">
        <text>a ubiquinone + reduced [electron-transfer flavoprotein] = a ubiquinol + oxidized [electron-transfer flavoprotein] + H(+)</text>
        <dbReference type="Rhea" id="RHEA:24052"/>
        <dbReference type="Rhea" id="RHEA-COMP:9565"/>
        <dbReference type="Rhea" id="RHEA-COMP:9566"/>
        <dbReference type="Rhea" id="RHEA-COMP:10685"/>
        <dbReference type="Rhea" id="RHEA-COMP:10686"/>
        <dbReference type="ChEBI" id="CHEBI:15378"/>
        <dbReference type="ChEBI" id="CHEBI:16389"/>
        <dbReference type="ChEBI" id="CHEBI:17976"/>
        <dbReference type="ChEBI" id="CHEBI:57692"/>
        <dbReference type="ChEBI" id="CHEBI:58307"/>
        <dbReference type="EC" id="1.5.5.1"/>
    </reaction>
</comment>
<keyword evidence="16" id="KW-0472">Membrane</keyword>
<dbReference type="GO" id="GO:0046872">
    <property type="term" value="F:metal ion binding"/>
    <property type="evidence" value="ECO:0007669"/>
    <property type="project" value="UniProtKB-KW"/>
</dbReference>
<keyword evidence="4 18" id="KW-0813">Transport</keyword>
<dbReference type="SUPFAM" id="SSF54373">
    <property type="entry name" value="FAD-linked reductases, C-terminal domain"/>
    <property type="match status" value="1"/>
</dbReference>
<dbReference type="SUPFAM" id="SSF54862">
    <property type="entry name" value="4Fe-4S ferredoxins"/>
    <property type="match status" value="1"/>
</dbReference>
<dbReference type="EMBL" id="LSRQ01008340">
    <property type="protein sequence ID" value="OAY63453.1"/>
    <property type="molecule type" value="Genomic_DNA"/>
</dbReference>
<organism evidence="22 23">
    <name type="scientific">Ananas comosus</name>
    <name type="common">Pineapple</name>
    <name type="synonym">Ananas ananas</name>
    <dbReference type="NCBI Taxonomy" id="4615"/>
    <lineage>
        <taxon>Eukaryota</taxon>
        <taxon>Viridiplantae</taxon>
        <taxon>Streptophyta</taxon>
        <taxon>Embryophyta</taxon>
        <taxon>Tracheophyta</taxon>
        <taxon>Spermatophyta</taxon>
        <taxon>Magnoliopsida</taxon>
        <taxon>Liliopsida</taxon>
        <taxon>Poales</taxon>
        <taxon>Bromeliaceae</taxon>
        <taxon>Bromelioideae</taxon>
        <taxon>Ananas</taxon>
    </lineage>
</organism>
<dbReference type="InterPro" id="IPR049398">
    <property type="entry name" value="ETF-QO/FixC_UQ-bd"/>
</dbReference>
<dbReference type="SUPFAM" id="SSF51905">
    <property type="entry name" value="FAD/NAD(P)-binding domain"/>
    <property type="match status" value="1"/>
</dbReference>
<dbReference type="STRING" id="4615.A0A199UFD1"/>
<evidence type="ECO:0000256" key="17">
    <source>
        <dbReference type="ARBA" id="ARBA00052682"/>
    </source>
</evidence>
<dbReference type="Proteomes" id="UP000092600">
    <property type="component" value="Unassembled WGS sequence"/>
</dbReference>
<evidence type="ECO:0000313" key="22">
    <source>
        <dbReference type="EMBL" id="OAY63453.1"/>
    </source>
</evidence>
<evidence type="ECO:0000259" key="20">
    <source>
        <dbReference type="Pfam" id="PF05187"/>
    </source>
</evidence>
<evidence type="ECO:0000256" key="12">
    <source>
        <dbReference type="ARBA" id="ARBA00023004"/>
    </source>
</evidence>
<evidence type="ECO:0000256" key="19">
    <source>
        <dbReference type="SAM" id="MobiDB-lite"/>
    </source>
</evidence>
<evidence type="ECO:0000256" key="11">
    <source>
        <dbReference type="ARBA" id="ARBA00023002"/>
    </source>
</evidence>
<dbReference type="InterPro" id="IPR040156">
    <property type="entry name" value="ETF-QO"/>
</dbReference>
<dbReference type="InterPro" id="IPR036188">
    <property type="entry name" value="FAD/NAD-bd_sf"/>
</dbReference>
<evidence type="ECO:0000256" key="7">
    <source>
        <dbReference type="ARBA" id="ARBA00022792"/>
    </source>
</evidence>
<evidence type="ECO:0000256" key="9">
    <source>
        <dbReference type="ARBA" id="ARBA00022946"/>
    </source>
</evidence>
<comment type="caution">
    <text evidence="22">The sequence shown here is derived from an EMBL/GenBank/DDBJ whole genome shotgun (WGS) entry which is preliminary data.</text>
</comment>
<evidence type="ECO:0000256" key="10">
    <source>
        <dbReference type="ARBA" id="ARBA00022982"/>
    </source>
</evidence>
<dbReference type="GO" id="GO:0004174">
    <property type="term" value="F:electron-transferring-flavoprotein dehydrogenase activity"/>
    <property type="evidence" value="ECO:0007669"/>
    <property type="project" value="UniProtKB-UniRule"/>
</dbReference>
<evidence type="ECO:0000256" key="16">
    <source>
        <dbReference type="ARBA" id="ARBA00023136"/>
    </source>
</evidence>
<comment type="function">
    <text evidence="18">Accepts electrons from ETF and reduces ubiquinone.</text>
</comment>
<evidence type="ECO:0000256" key="14">
    <source>
        <dbReference type="ARBA" id="ARBA00023075"/>
    </source>
</evidence>
<evidence type="ECO:0000259" key="21">
    <source>
        <dbReference type="Pfam" id="PF21162"/>
    </source>
</evidence>
<feature type="domain" description="ETF-QO/FixX C-terminal" evidence="20">
    <location>
        <begin position="453"/>
        <end position="555"/>
    </location>
</feature>
<keyword evidence="14 18" id="KW-0830">Ubiquinone</keyword>
<gene>
    <name evidence="22" type="ORF">ACMD2_15443</name>
</gene>
<evidence type="ECO:0000256" key="6">
    <source>
        <dbReference type="ARBA" id="ARBA00022723"/>
    </source>
</evidence>
<name>A0A199UFD1_ANACO</name>
<evidence type="ECO:0000256" key="15">
    <source>
        <dbReference type="ARBA" id="ARBA00023128"/>
    </source>
</evidence>
<keyword evidence="13 18" id="KW-0411">Iron-sulfur</keyword>
<evidence type="ECO:0000256" key="4">
    <source>
        <dbReference type="ARBA" id="ARBA00022448"/>
    </source>
</evidence>
<dbReference type="Gene3D" id="3.50.50.60">
    <property type="entry name" value="FAD/NAD(P)-binding domain"/>
    <property type="match status" value="1"/>
</dbReference>
<dbReference type="PANTHER" id="PTHR10617">
    <property type="entry name" value="ELECTRON TRANSFER FLAVOPROTEIN-UBIQUINONE OXIDOREDUCTASE"/>
    <property type="match status" value="1"/>
</dbReference>
<keyword evidence="7" id="KW-0999">Mitochondrion inner membrane</keyword>
<keyword evidence="9" id="KW-0809">Transit peptide</keyword>
<dbReference type="InterPro" id="IPR007859">
    <property type="entry name" value="ETF-QO/FixX_C"/>
</dbReference>
<keyword evidence="12 18" id="KW-0408">Iron</keyword>
<dbReference type="Gene3D" id="3.30.70.20">
    <property type="match status" value="1"/>
</dbReference>
<feature type="domain" description="ETF-QO/FixC ubiquinone-binding" evidence="21">
    <location>
        <begin position="263"/>
        <end position="356"/>
    </location>
</feature>
<proteinExistence type="inferred from homology"/>
<keyword evidence="10 18" id="KW-0249">Electron transport</keyword>
<reference evidence="22 23" key="1">
    <citation type="journal article" date="2016" name="DNA Res.">
        <title>The draft genome of MD-2 pineapple using hybrid error correction of long reads.</title>
        <authorList>
            <person name="Redwan R.M."/>
            <person name="Saidin A."/>
            <person name="Kumar S.V."/>
        </authorList>
    </citation>
    <scope>NUCLEOTIDE SEQUENCE [LARGE SCALE GENOMIC DNA]</scope>
    <source>
        <strain evidence="23">cv. MD2</strain>
        <tissue evidence="22">Leaf</tissue>
    </source>
</reference>
<evidence type="ECO:0000256" key="18">
    <source>
        <dbReference type="RuleBase" id="RU366068"/>
    </source>
</evidence>
<keyword evidence="6 18" id="KW-0479">Metal-binding</keyword>
<keyword evidence="5 18" id="KW-0285">Flavoprotein</keyword>
<dbReference type="FunFam" id="3.30.70.20:FF:000015">
    <property type="entry name" value="Electron transfer flavoprotein-ubiquinone oxidoreductase"/>
    <property type="match status" value="1"/>
</dbReference>
<comment type="subcellular location">
    <subcellularLocation>
        <location evidence="2">Mitochondrion inner membrane</location>
    </subcellularLocation>
</comment>
<dbReference type="EC" id="1.5.5.1" evidence="18"/>
<comment type="cofactor">
    <cofactor evidence="18">
        <name>[4Fe-4S] cluster</name>
        <dbReference type="ChEBI" id="CHEBI:49883"/>
    </cofactor>
    <text evidence="18">Binds 1 [4Fe-4S] cluster.</text>
</comment>
<evidence type="ECO:0000256" key="5">
    <source>
        <dbReference type="ARBA" id="ARBA00022630"/>
    </source>
</evidence>
<dbReference type="Pfam" id="PF05187">
    <property type="entry name" value="Fer4_ETF_QO"/>
    <property type="match status" value="1"/>
</dbReference>
<keyword evidence="11 18" id="KW-0560">Oxidoreductase</keyword>
<evidence type="ECO:0000256" key="8">
    <source>
        <dbReference type="ARBA" id="ARBA00022827"/>
    </source>
</evidence>
<feature type="compositionally biased region" description="Low complexity" evidence="19">
    <location>
        <begin position="30"/>
        <end position="49"/>
    </location>
</feature>
<keyword evidence="8 18" id="KW-0274">FAD</keyword>
<comment type="similarity">
    <text evidence="3">Belongs to the ETF-QO/FixC family.</text>
</comment>
<evidence type="ECO:0000256" key="2">
    <source>
        <dbReference type="ARBA" id="ARBA00004273"/>
    </source>
</evidence>
<dbReference type="PANTHER" id="PTHR10617:SF107">
    <property type="entry name" value="ELECTRON TRANSFER FLAVOPROTEIN-UBIQUINONE OXIDOREDUCTASE, MITOCHONDRIAL"/>
    <property type="match status" value="1"/>
</dbReference>
<evidence type="ECO:0000256" key="1">
    <source>
        <dbReference type="ARBA" id="ARBA00001974"/>
    </source>
</evidence>
<evidence type="ECO:0000256" key="13">
    <source>
        <dbReference type="ARBA" id="ARBA00023014"/>
    </source>
</evidence>
<evidence type="ECO:0000256" key="3">
    <source>
        <dbReference type="ARBA" id="ARBA00006796"/>
    </source>
</evidence>
<dbReference type="Pfam" id="PF13450">
    <property type="entry name" value="NAD_binding_8"/>
    <property type="match status" value="1"/>
</dbReference>
<sequence>MFRFLSAISSSSINPLRKHLRRIPLATRPHSWLQSPSSSPSRSSIGRSRCFSGESSGRDALSYDVVIVGAGPAGLSAAIRLKQMCREKNTDLSVCVLEKGSEVGAHILSGNVFEPRSLDELIPDWRQEGAPIKVPVSSDKFWLLTKNRALALPSPFDNKGNYVISLSQLVRWMATKAEELGVEIYPGFAASEILYDENQMVVGVATNDVGIAKDGSKRENFQRGVELRGHITLLAEGCRGSLSEKIIKNHKLREKGQGQHQTYALGIKEVWEIEEGKHDPGSVLHTIGWPLDSNTYGGSFLYHMDDRQVSIGFVVALNYRNPYLSPYDEFQKFKHHPAIRQLLEGGTVLQYGARTLNEGGFQSIPYPVFPGGAIIGCSAGYINVPKIKGTHTAMKSGMLAAEAAFKTLAEGANMDIYLENLRKSWVWDELYKVRNYRPIADLHTPIQYPKPDGQISFDVPTSLYRSNTNHEHDQPPHLRLRDPTIPERVNLPLYAGPESRYCPARVYEYVPDEKGDLKLQINAQNCLHCKACDIKDPKQNIEWTVPEGGGGPGYTIM</sequence>
<dbReference type="Pfam" id="PF21162">
    <property type="entry name" value="ETFQO_UQ-bd"/>
    <property type="match status" value="1"/>
</dbReference>
<comment type="cofactor">
    <cofactor evidence="1 18">
        <name>FAD</name>
        <dbReference type="ChEBI" id="CHEBI:57692"/>
    </cofactor>
</comment>
<dbReference type="PRINTS" id="PR00469">
    <property type="entry name" value="PNDRDTASEII"/>
</dbReference>
<accession>A0A199UFD1</accession>
<evidence type="ECO:0000313" key="23">
    <source>
        <dbReference type="Proteomes" id="UP000092600"/>
    </source>
</evidence>
<dbReference type="Gene3D" id="3.30.9.90">
    <property type="match status" value="1"/>
</dbReference>
<dbReference type="GO" id="GO:0005743">
    <property type="term" value="C:mitochondrial inner membrane"/>
    <property type="evidence" value="ECO:0007669"/>
    <property type="project" value="UniProtKB-SubCell"/>
</dbReference>